<organism evidence="7 8">
    <name type="scientific">Lymnaea stagnalis</name>
    <name type="common">Great pond snail</name>
    <name type="synonym">Helix stagnalis</name>
    <dbReference type="NCBI Taxonomy" id="6523"/>
    <lineage>
        <taxon>Eukaryota</taxon>
        <taxon>Metazoa</taxon>
        <taxon>Spiralia</taxon>
        <taxon>Lophotrochozoa</taxon>
        <taxon>Mollusca</taxon>
        <taxon>Gastropoda</taxon>
        <taxon>Heterobranchia</taxon>
        <taxon>Euthyneura</taxon>
        <taxon>Panpulmonata</taxon>
        <taxon>Hygrophila</taxon>
        <taxon>Lymnaeoidea</taxon>
        <taxon>Lymnaeidae</taxon>
        <taxon>Lymnaea</taxon>
    </lineage>
</organism>
<feature type="transmembrane region" description="Helical" evidence="5">
    <location>
        <begin position="189"/>
        <end position="211"/>
    </location>
</feature>
<name>A0AAV2HXN8_LYMST</name>
<dbReference type="Pfam" id="PF00001">
    <property type="entry name" value="7tm_1"/>
    <property type="match status" value="1"/>
</dbReference>
<dbReference type="GO" id="GO:0004930">
    <property type="term" value="F:G protein-coupled receptor activity"/>
    <property type="evidence" value="ECO:0007669"/>
    <property type="project" value="InterPro"/>
</dbReference>
<dbReference type="PANTHER" id="PTHR46641:SF2">
    <property type="entry name" value="FMRFAMIDE RECEPTOR"/>
    <property type="match status" value="1"/>
</dbReference>
<proteinExistence type="predicted"/>
<feature type="transmembrane region" description="Helical" evidence="5">
    <location>
        <begin position="136"/>
        <end position="156"/>
    </location>
</feature>
<reference evidence="7 8" key="1">
    <citation type="submission" date="2024-04" db="EMBL/GenBank/DDBJ databases">
        <authorList>
            <consortium name="Genoscope - CEA"/>
            <person name="William W."/>
        </authorList>
    </citation>
    <scope>NUCLEOTIDE SEQUENCE [LARGE SCALE GENOMIC DNA]</scope>
</reference>
<dbReference type="EMBL" id="CAXITT010000294">
    <property type="protein sequence ID" value="CAL1538296.1"/>
    <property type="molecule type" value="Genomic_DNA"/>
</dbReference>
<evidence type="ECO:0000313" key="7">
    <source>
        <dbReference type="EMBL" id="CAL1538296.1"/>
    </source>
</evidence>
<evidence type="ECO:0000256" key="1">
    <source>
        <dbReference type="ARBA" id="ARBA00004370"/>
    </source>
</evidence>
<evidence type="ECO:0000259" key="6">
    <source>
        <dbReference type="PROSITE" id="PS50262"/>
    </source>
</evidence>
<evidence type="ECO:0000313" key="8">
    <source>
        <dbReference type="Proteomes" id="UP001497497"/>
    </source>
</evidence>
<gene>
    <name evidence="7" type="ORF">GSLYS_00012117001</name>
</gene>
<feature type="non-terminal residue" evidence="7">
    <location>
        <position position="1"/>
    </location>
</feature>
<accession>A0AAV2HXN8</accession>
<comment type="caution">
    <text evidence="7">The sequence shown here is derived from an EMBL/GenBank/DDBJ whole genome shotgun (WGS) entry which is preliminary data.</text>
</comment>
<evidence type="ECO:0000256" key="2">
    <source>
        <dbReference type="ARBA" id="ARBA00022692"/>
    </source>
</evidence>
<dbReference type="Proteomes" id="UP001497497">
    <property type="component" value="Unassembled WGS sequence"/>
</dbReference>
<evidence type="ECO:0000256" key="5">
    <source>
        <dbReference type="SAM" id="Phobius"/>
    </source>
</evidence>
<dbReference type="PANTHER" id="PTHR46641">
    <property type="entry name" value="FMRFAMIDE RECEPTOR-RELATED"/>
    <property type="match status" value="1"/>
</dbReference>
<keyword evidence="3 5" id="KW-1133">Transmembrane helix</keyword>
<dbReference type="PROSITE" id="PS50262">
    <property type="entry name" value="G_PROTEIN_RECEP_F1_2"/>
    <property type="match status" value="1"/>
</dbReference>
<dbReference type="AlphaFoldDB" id="A0AAV2HXN8"/>
<feature type="transmembrane region" description="Helical" evidence="5">
    <location>
        <begin position="239"/>
        <end position="259"/>
    </location>
</feature>
<dbReference type="InterPro" id="IPR017452">
    <property type="entry name" value="GPCR_Rhodpsn_7TM"/>
</dbReference>
<dbReference type="PRINTS" id="PR00237">
    <property type="entry name" value="GPCRRHODOPSN"/>
</dbReference>
<comment type="subcellular location">
    <subcellularLocation>
        <location evidence="1">Membrane</location>
    </subcellularLocation>
</comment>
<keyword evidence="8" id="KW-1185">Reference proteome</keyword>
<dbReference type="InterPro" id="IPR000276">
    <property type="entry name" value="GPCR_Rhodpsn"/>
</dbReference>
<feature type="non-terminal residue" evidence="7">
    <location>
        <position position="317"/>
    </location>
</feature>
<keyword evidence="4 5" id="KW-0472">Membrane</keyword>
<protein>
    <recommendedName>
        <fullName evidence="6">G-protein coupled receptors family 1 profile domain-containing protein</fullName>
    </recommendedName>
</protein>
<dbReference type="Gene3D" id="1.20.1070.10">
    <property type="entry name" value="Rhodopsin 7-helix transmembrane proteins"/>
    <property type="match status" value="1"/>
</dbReference>
<dbReference type="InterPro" id="IPR052954">
    <property type="entry name" value="GPCR-Ligand_Int"/>
</dbReference>
<feature type="transmembrane region" description="Helical" evidence="5">
    <location>
        <begin position="19"/>
        <end position="40"/>
    </location>
</feature>
<dbReference type="SUPFAM" id="SSF81321">
    <property type="entry name" value="Family A G protein-coupled receptor-like"/>
    <property type="match status" value="1"/>
</dbReference>
<dbReference type="GO" id="GO:0016020">
    <property type="term" value="C:membrane"/>
    <property type="evidence" value="ECO:0007669"/>
    <property type="project" value="UniProtKB-SubCell"/>
</dbReference>
<sequence>GHGIRSDDVFVTFILNVDIVSTLLALAGIAFNLLNVVVFVKLGLSETTNISLLSLALADVVILLTIIGYTVVYNPLTLSAAPNLDILDAVNYVVLGTPHVMFSRIAGCLTAFVALERFLCVAFPLHVKIIVTPGKTTSAVLCINILTVVFTLPTFIANQIGPRLNAQLNLTVVGLIQAPSVAEFEGVTIMFNLIVQMTSFVVVTLSTLGLIRSLHKVTQWRKSSSSSQIPRVSGRDKQLVKMVIMISVAFIVSSFPTLLVNTLQAFVKEFSVRGREKNLFIAVCAVLFNLQTIHSVVNIFIYLSMSTRFKRQLFDIF</sequence>
<evidence type="ECO:0000256" key="3">
    <source>
        <dbReference type="ARBA" id="ARBA00022989"/>
    </source>
</evidence>
<feature type="domain" description="G-protein coupled receptors family 1 profile" evidence="6">
    <location>
        <begin position="31"/>
        <end position="302"/>
    </location>
</feature>
<keyword evidence="2 5" id="KW-0812">Transmembrane</keyword>
<evidence type="ECO:0000256" key="4">
    <source>
        <dbReference type="ARBA" id="ARBA00023136"/>
    </source>
</evidence>
<feature type="transmembrane region" description="Helical" evidence="5">
    <location>
        <begin position="279"/>
        <end position="303"/>
    </location>
</feature>
<feature type="transmembrane region" description="Helical" evidence="5">
    <location>
        <begin position="52"/>
        <end position="72"/>
    </location>
</feature>